<dbReference type="PANTHER" id="PTHR17630:SF97">
    <property type="entry name" value="ENDO-1,31,4-BETA-D-GLUCANASE-LIKE"/>
    <property type="match status" value="1"/>
</dbReference>
<dbReference type="InterPro" id="IPR002925">
    <property type="entry name" value="Dienelactn_hydro"/>
</dbReference>
<dbReference type="EMBL" id="CM007651">
    <property type="protein sequence ID" value="ONI28580.1"/>
    <property type="molecule type" value="Genomic_DNA"/>
</dbReference>
<reference evidence="2 3" key="1">
    <citation type="journal article" date="2013" name="Nat. Genet.">
        <title>The high-quality draft genome of peach (Prunus persica) identifies unique patterns of genetic diversity, domestication and genome evolution.</title>
        <authorList>
            <consortium name="International Peach Genome Initiative"/>
            <person name="Verde I."/>
            <person name="Abbott A.G."/>
            <person name="Scalabrin S."/>
            <person name="Jung S."/>
            <person name="Shu S."/>
            <person name="Marroni F."/>
            <person name="Zhebentyayeva T."/>
            <person name="Dettori M.T."/>
            <person name="Grimwood J."/>
            <person name="Cattonaro F."/>
            <person name="Zuccolo A."/>
            <person name="Rossini L."/>
            <person name="Jenkins J."/>
            <person name="Vendramin E."/>
            <person name="Meisel L.A."/>
            <person name="Decroocq V."/>
            <person name="Sosinski B."/>
            <person name="Prochnik S."/>
            <person name="Mitros T."/>
            <person name="Policriti A."/>
            <person name="Cipriani G."/>
            <person name="Dondini L."/>
            <person name="Ficklin S."/>
            <person name="Goodstein D.M."/>
            <person name="Xuan P."/>
            <person name="Del Fabbro C."/>
            <person name="Aramini V."/>
            <person name="Copetti D."/>
            <person name="Gonzalez S."/>
            <person name="Horner D.S."/>
            <person name="Falchi R."/>
            <person name="Lucas S."/>
            <person name="Mica E."/>
            <person name="Maldonado J."/>
            <person name="Lazzari B."/>
            <person name="Bielenberg D."/>
            <person name="Pirona R."/>
            <person name="Miculan M."/>
            <person name="Barakat A."/>
            <person name="Testolin R."/>
            <person name="Stella A."/>
            <person name="Tartarini S."/>
            <person name="Tonutti P."/>
            <person name="Arus P."/>
            <person name="Orellana A."/>
            <person name="Wells C."/>
            <person name="Main D."/>
            <person name="Vizzotto G."/>
            <person name="Silva H."/>
            <person name="Salamini F."/>
            <person name="Schmutz J."/>
            <person name="Morgante M."/>
            <person name="Rokhsar D.S."/>
        </authorList>
    </citation>
    <scope>NUCLEOTIDE SEQUENCE [LARGE SCALE GENOMIC DNA]</scope>
    <source>
        <strain evidence="3">cv. Nemared</strain>
    </source>
</reference>
<feature type="domain" description="Dienelactone hydrolase" evidence="1">
    <location>
        <begin position="29"/>
        <end position="241"/>
    </location>
</feature>
<gene>
    <name evidence="2" type="ORF">PRUPE_1G149400</name>
</gene>
<dbReference type="Gene3D" id="3.40.50.1820">
    <property type="entry name" value="alpha/beta hydrolase"/>
    <property type="match status" value="1"/>
</dbReference>
<dbReference type="GO" id="GO:0016787">
    <property type="term" value="F:hydrolase activity"/>
    <property type="evidence" value="ECO:0007669"/>
    <property type="project" value="InterPro"/>
</dbReference>
<dbReference type="STRING" id="3760.A0A251QYN5"/>
<dbReference type="SMR" id="A0A251QYN5"/>
<dbReference type="Proteomes" id="UP000006882">
    <property type="component" value="Chromosome G1"/>
</dbReference>
<dbReference type="eggNOG" id="KOG3043">
    <property type="taxonomic scope" value="Eukaryota"/>
</dbReference>
<evidence type="ECO:0000313" key="2">
    <source>
        <dbReference type="EMBL" id="ONI28580.1"/>
    </source>
</evidence>
<dbReference type="SUPFAM" id="SSF53474">
    <property type="entry name" value="alpha/beta-Hydrolases"/>
    <property type="match status" value="1"/>
</dbReference>
<evidence type="ECO:0000259" key="1">
    <source>
        <dbReference type="Pfam" id="PF01738"/>
    </source>
</evidence>
<organism evidence="2 3">
    <name type="scientific">Prunus persica</name>
    <name type="common">Peach</name>
    <name type="synonym">Amygdalus persica</name>
    <dbReference type="NCBI Taxonomy" id="3760"/>
    <lineage>
        <taxon>Eukaryota</taxon>
        <taxon>Viridiplantae</taxon>
        <taxon>Streptophyta</taxon>
        <taxon>Embryophyta</taxon>
        <taxon>Tracheophyta</taxon>
        <taxon>Spermatophyta</taxon>
        <taxon>Magnoliopsida</taxon>
        <taxon>eudicotyledons</taxon>
        <taxon>Gunneridae</taxon>
        <taxon>Pentapetalae</taxon>
        <taxon>rosids</taxon>
        <taxon>fabids</taxon>
        <taxon>Rosales</taxon>
        <taxon>Rosaceae</taxon>
        <taxon>Amygdaloideae</taxon>
        <taxon>Amygdaleae</taxon>
        <taxon>Prunus</taxon>
    </lineage>
</organism>
<dbReference type="OrthoDB" id="17560at2759"/>
<name>A0A251QYN5_PRUPE</name>
<keyword evidence="3" id="KW-1185">Reference proteome</keyword>
<protein>
    <recommendedName>
        <fullName evidence="1">Dienelactone hydrolase domain-containing protein</fullName>
    </recommendedName>
</protein>
<dbReference type="Gramene" id="ONI28580">
    <property type="protein sequence ID" value="ONI28580"/>
    <property type="gene ID" value="PRUPE_1G149400"/>
</dbReference>
<evidence type="ECO:0000313" key="3">
    <source>
        <dbReference type="Proteomes" id="UP000006882"/>
    </source>
</evidence>
<accession>A0A251QYN5</accession>
<dbReference type="Pfam" id="PF01738">
    <property type="entry name" value="DLH"/>
    <property type="match status" value="1"/>
</dbReference>
<dbReference type="PANTHER" id="PTHR17630">
    <property type="entry name" value="DIENELACTONE HYDROLASE"/>
    <property type="match status" value="1"/>
</dbReference>
<dbReference type="AlphaFoldDB" id="A0A251QYN5"/>
<proteinExistence type="predicted"/>
<dbReference type="InterPro" id="IPR029058">
    <property type="entry name" value="AB_hydrolase_fold"/>
</dbReference>
<sequence length="243" mass="26757">MSGPQCCSHPPVLNPSSGSGHVEKFGGLDSYVTGSPHSKLAILFLSDIFGFQAPKLRKFADKVAAAGYFVVVPDFFYGDPFVLADDGSFDRLPVWLKDHSPEKGFEDAKLVIEALKSKGVSAIGAAGFCWGAKVAVELGKHDHDFIHAGVLLHPAFTTVDDIKEVKVPIAILGAEFDHITPPEVLKQWEEVLIAKTEIKSYVKIFPEVEHGWTTRYNVEDEKSVKSAEEAHQDLLEWFSNHVK</sequence>